<evidence type="ECO:0000256" key="1">
    <source>
        <dbReference type="SAM" id="MobiDB-lite"/>
    </source>
</evidence>
<comment type="caution">
    <text evidence="2">The sequence shown here is derived from an EMBL/GenBank/DDBJ whole genome shotgun (WGS) entry which is preliminary data.</text>
</comment>
<gene>
    <name evidence="2" type="ORF">E2562_030831</name>
</gene>
<evidence type="ECO:0000313" key="2">
    <source>
        <dbReference type="EMBL" id="KAF0930171.1"/>
    </source>
</evidence>
<proteinExistence type="predicted"/>
<name>A0A6G1EZX6_9ORYZ</name>
<feature type="region of interest" description="Disordered" evidence="1">
    <location>
        <begin position="1"/>
        <end position="60"/>
    </location>
</feature>
<protein>
    <submittedName>
        <fullName evidence="2">Uncharacterized protein</fullName>
    </submittedName>
</protein>
<organism evidence="2 3">
    <name type="scientific">Oryza meyeriana var. granulata</name>
    <dbReference type="NCBI Taxonomy" id="110450"/>
    <lineage>
        <taxon>Eukaryota</taxon>
        <taxon>Viridiplantae</taxon>
        <taxon>Streptophyta</taxon>
        <taxon>Embryophyta</taxon>
        <taxon>Tracheophyta</taxon>
        <taxon>Spermatophyta</taxon>
        <taxon>Magnoliopsida</taxon>
        <taxon>Liliopsida</taxon>
        <taxon>Poales</taxon>
        <taxon>Poaceae</taxon>
        <taxon>BOP clade</taxon>
        <taxon>Oryzoideae</taxon>
        <taxon>Oryzeae</taxon>
        <taxon>Oryzinae</taxon>
        <taxon>Oryza</taxon>
        <taxon>Oryza meyeriana</taxon>
    </lineage>
</organism>
<dbReference type="Proteomes" id="UP000479710">
    <property type="component" value="Unassembled WGS sequence"/>
</dbReference>
<sequence length="60" mass="6109">MEAGAGRFQMLRCVDSLSPLPEPGGPGGDTPGTELPGTGDEIRAQGRDGTRARGQDPGTN</sequence>
<feature type="compositionally biased region" description="Basic and acidic residues" evidence="1">
    <location>
        <begin position="40"/>
        <end position="54"/>
    </location>
</feature>
<accession>A0A6G1EZX6</accession>
<reference evidence="2 3" key="1">
    <citation type="submission" date="2019-11" db="EMBL/GenBank/DDBJ databases">
        <title>Whole genome sequence of Oryza granulata.</title>
        <authorList>
            <person name="Li W."/>
        </authorList>
    </citation>
    <scope>NUCLEOTIDE SEQUENCE [LARGE SCALE GENOMIC DNA]</scope>
    <source>
        <strain evidence="3">cv. Menghai</strain>
        <tissue evidence="2">Leaf</tissue>
    </source>
</reference>
<dbReference type="AlphaFoldDB" id="A0A6G1EZX6"/>
<evidence type="ECO:0000313" key="3">
    <source>
        <dbReference type="Proteomes" id="UP000479710"/>
    </source>
</evidence>
<keyword evidence="3" id="KW-1185">Reference proteome</keyword>
<dbReference type="EMBL" id="SPHZ02000002">
    <property type="protein sequence ID" value="KAF0930171.1"/>
    <property type="molecule type" value="Genomic_DNA"/>
</dbReference>